<reference evidence="1" key="1">
    <citation type="submission" date="2020-11" db="EMBL/GenBank/DDBJ databases">
        <authorList>
            <person name="Tran Van P."/>
        </authorList>
    </citation>
    <scope>NUCLEOTIDE SEQUENCE</scope>
</reference>
<keyword evidence="2" id="KW-1185">Reference proteome</keyword>
<dbReference type="EMBL" id="OC922078">
    <property type="protein sequence ID" value="CAD7653916.1"/>
    <property type="molecule type" value="Genomic_DNA"/>
</dbReference>
<evidence type="ECO:0000313" key="2">
    <source>
        <dbReference type="Proteomes" id="UP000728032"/>
    </source>
</evidence>
<sequence length="171" mass="20137">MKQAHVSDLAMGIFANTNYRDTLVDFPHLMPDPSILTVISSPKYYANNELFKIFNTFKLEAKALEVSEQTLKIESIQQLIDRQDIDVIVIKNTINDRLLKEVSEQTLKIESIQQLIDRQDIDVIVIKNTINDRLLKERHKEFIHLIQYVERQETYRLSTILKFEVSIRVRH</sequence>
<dbReference type="EMBL" id="CAJPVJ010007253">
    <property type="protein sequence ID" value="CAG2171103.1"/>
    <property type="molecule type" value="Genomic_DNA"/>
</dbReference>
<gene>
    <name evidence="1" type="ORF">ONB1V03_LOCUS10567</name>
</gene>
<dbReference type="AlphaFoldDB" id="A0A7R9M5D8"/>
<evidence type="ECO:0000313" key="1">
    <source>
        <dbReference type="EMBL" id="CAD7653916.1"/>
    </source>
</evidence>
<protein>
    <submittedName>
        <fullName evidence="1">Uncharacterized protein</fullName>
    </submittedName>
</protein>
<name>A0A7R9M5D8_9ACAR</name>
<organism evidence="1">
    <name type="scientific">Oppiella nova</name>
    <dbReference type="NCBI Taxonomy" id="334625"/>
    <lineage>
        <taxon>Eukaryota</taxon>
        <taxon>Metazoa</taxon>
        <taxon>Ecdysozoa</taxon>
        <taxon>Arthropoda</taxon>
        <taxon>Chelicerata</taxon>
        <taxon>Arachnida</taxon>
        <taxon>Acari</taxon>
        <taxon>Acariformes</taxon>
        <taxon>Sarcoptiformes</taxon>
        <taxon>Oribatida</taxon>
        <taxon>Brachypylina</taxon>
        <taxon>Oppioidea</taxon>
        <taxon>Oppiidae</taxon>
        <taxon>Oppiella</taxon>
    </lineage>
</organism>
<accession>A0A7R9M5D8</accession>
<dbReference type="Proteomes" id="UP000728032">
    <property type="component" value="Unassembled WGS sequence"/>
</dbReference>
<proteinExistence type="predicted"/>